<accession>A0AAN0XZP3</accession>
<proteinExistence type="predicted"/>
<keyword evidence="2" id="KW-0614">Plasmid</keyword>
<reference evidence="2 3" key="1">
    <citation type="submission" date="2016-06" db="EMBL/GenBank/DDBJ databases">
        <title>Adaptive Radiation by Waves of Gene Transfer Leads to Fine-Scale Resource Partitioning in Marine Microbes.</title>
        <authorList>
            <person name="Hehemann J.-H."/>
            <person name="Arevalo P."/>
            <person name="Datta M.S."/>
            <person name="Yu X."/>
            <person name="Corzett C."/>
            <person name="Henschel A."/>
            <person name="Preheim S.P."/>
            <person name="Timberlake S."/>
            <person name="Alm E.J."/>
            <person name="Polz M.F."/>
        </authorList>
    </citation>
    <scope>NUCLEOTIDE SEQUENCE [LARGE SCALE GENOMIC DNA]</scope>
    <source>
        <strain evidence="2 3">FF50</strain>
        <plasmid evidence="2 3">unnamed1</plasmid>
    </source>
</reference>
<dbReference type="KEGG" id="vbr:A6E01_20470"/>
<evidence type="ECO:0000313" key="2">
    <source>
        <dbReference type="EMBL" id="ANO35590.1"/>
    </source>
</evidence>
<geneLocation type="plasmid" evidence="2 3">
    <name>unnamed1</name>
</geneLocation>
<keyword evidence="1" id="KW-0472">Membrane</keyword>
<keyword evidence="1" id="KW-1133">Transmembrane helix</keyword>
<evidence type="ECO:0000256" key="1">
    <source>
        <dbReference type="SAM" id="Phobius"/>
    </source>
</evidence>
<dbReference type="EMBL" id="CP016179">
    <property type="protein sequence ID" value="ANO35590.1"/>
    <property type="molecule type" value="Genomic_DNA"/>
</dbReference>
<name>A0AAN0XZP3_9VIBR</name>
<evidence type="ECO:0000313" key="3">
    <source>
        <dbReference type="Proteomes" id="UP000092018"/>
    </source>
</evidence>
<dbReference type="RefSeq" id="WP_065211349.1">
    <property type="nucleotide sequence ID" value="NZ_CP016179.1"/>
</dbReference>
<organism evidence="2 3">
    <name type="scientific">Vibrio breoganii</name>
    <dbReference type="NCBI Taxonomy" id="553239"/>
    <lineage>
        <taxon>Bacteria</taxon>
        <taxon>Pseudomonadati</taxon>
        <taxon>Pseudomonadota</taxon>
        <taxon>Gammaproteobacteria</taxon>
        <taxon>Vibrionales</taxon>
        <taxon>Vibrionaceae</taxon>
        <taxon>Vibrio</taxon>
    </lineage>
</organism>
<dbReference type="AlphaFoldDB" id="A0AAN0XZP3"/>
<sequence>MKINLKDEKNRTVSTISFLEIELSLTSILAVWVLSIVALVPVLTISLSFVLVIYEALYGRIT</sequence>
<gene>
    <name evidence="2" type="ORF">A6E01_20470</name>
</gene>
<protein>
    <submittedName>
        <fullName evidence="2">Uncharacterized protein</fullName>
    </submittedName>
</protein>
<dbReference type="Proteomes" id="UP000092018">
    <property type="component" value="Plasmid unnamed1"/>
</dbReference>
<keyword evidence="1" id="KW-0812">Transmembrane</keyword>
<feature type="transmembrane region" description="Helical" evidence="1">
    <location>
        <begin position="29"/>
        <end position="54"/>
    </location>
</feature>